<gene>
    <name evidence="3" type="ORF">GSOID_T00006560001</name>
</gene>
<dbReference type="AlphaFoldDB" id="E4XBQ5"/>
<evidence type="ECO:0000259" key="2">
    <source>
        <dbReference type="PROSITE" id="PS50870"/>
    </source>
</evidence>
<dbReference type="Pfam" id="PF06456">
    <property type="entry name" value="Arfaptin"/>
    <property type="match status" value="1"/>
</dbReference>
<feature type="region of interest" description="Disordered" evidence="1">
    <location>
        <begin position="272"/>
        <end position="298"/>
    </location>
</feature>
<dbReference type="InterPro" id="IPR010504">
    <property type="entry name" value="AH_dom"/>
</dbReference>
<sequence>MSNFHLISNPTPLSQANKLELGFRQLQKTVERKFGKKEDPSIVKGDTEIDAKLSTYKDIDDSMRSLRLASRTIHISTRAFCCQDSYIVKFIQENYNVDGDPIIQALSAAAEGFGVSGNYWNTLKDCSDRVQKDYSTFYQKGIGELKEQIKEMEEARTDYRAALAWLRATSVDPDNLSQVEKFKRVQLQVKSSKDKFDQLKWSIQTKIDLLRVSRASLLSNAMAPLYKKTANVSKKVSLSLSEAGGNIKSYSLSDYDYKILKELKTVDTDLKKEAGQTDKTSESLSDYPFHVEEQNNGK</sequence>
<dbReference type="GO" id="GO:0005794">
    <property type="term" value="C:Golgi apparatus"/>
    <property type="evidence" value="ECO:0007669"/>
    <property type="project" value="TreeGrafter"/>
</dbReference>
<dbReference type="PANTHER" id="PTHR10164">
    <property type="entry name" value="ISLET CELL AUTOANTIGEN 1"/>
    <property type="match status" value="1"/>
</dbReference>
<proteinExistence type="predicted"/>
<dbReference type="Gene3D" id="1.20.1270.60">
    <property type="entry name" value="Arfaptin homology (AH) domain/BAR domain"/>
    <property type="match status" value="1"/>
</dbReference>
<organism evidence="3">
    <name type="scientific">Oikopleura dioica</name>
    <name type="common">Tunicate</name>
    <dbReference type="NCBI Taxonomy" id="34765"/>
    <lineage>
        <taxon>Eukaryota</taxon>
        <taxon>Metazoa</taxon>
        <taxon>Chordata</taxon>
        <taxon>Tunicata</taxon>
        <taxon>Appendicularia</taxon>
        <taxon>Copelata</taxon>
        <taxon>Oikopleuridae</taxon>
        <taxon>Oikopleura</taxon>
    </lineage>
</organism>
<evidence type="ECO:0000313" key="4">
    <source>
        <dbReference type="Proteomes" id="UP000001307"/>
    </source>
</evidence>
<name>E4XBQ5_OIKDI</name>
<dbReference type="InterPro" id="IPR024114">
    <property type="entry name" value="Islet_autoAg_Ica1/Ica1-like"/>
</dbReference>
<feature type="compositionally biased region" description="Basic and acidic residues" evidence="1">
    <location>
        <begin position="289"/>
        <end position="298"/>
    </location>
</feature>
<dbReference type="GO" id="GO:0051049">
    <property type="term" value="P:regulation of transport"/>
    <property type="evidence" value="ECO:0007669"/>
    <property type="project" value="TreeGrafter"/>
</dbReference>
<dbReference type="InterPro" id="IPR027267">
    <property type="entry name" value="AH/BAR_dom_sf"/>
</dbReference>
<dbReference type="PANTHER" id="PTHR10164:SF4">
    <property type="entry name" value="GH23156P"/>
    <property type="match status" value="1"/>
</dbReference>
<protein>
    <recommendedName>
        <fullName evidence="2">AH domain-containing protein</fullName>
    </recommendedName>
</protein>
<dbReference type="SUPFAM" id="SSF103657">
    <property type="entry name" value="BAR/IMD domain-like"/>
    <property type="match status" value="1"/>
</dbReference>
<dbReference type="InParanoid" id="E4XBQ5"/>
<feature type="compositionally biased region" description="Basic and acidic residues" evidence="1">
    <location>
        <begin position="272"/>
        <end position="281"/>
    </location>
</feature>
<dbReference type="EMBL" id="FN653034">
    <property type="protein sequence ID" value="CBY09030.1"/>
    <property type="molecule type" value="Genomic_DNA"/>
</dbReference>
<dbReference type="OrthoDB" id="2126778at2759"/>
<evidence type="ECO:0000313" key="3">
    <source>
        <dbReference type="EMBL" id="CBY09030.1"/>
    </source>
</evidence>
<dbReference type="Proteomes" id="UP000001307">
    <property type="component" value="Unassembled WGS sequence"/>
</dbReference>
<accession>E4XBQ5</accession>
<keyword evidence="4" id="KW-1185">Reference proteome</keyword>
<dbReference type="GO" id="GO:0019904">
    <property type="term" value="F:protein domain specific binding"/>
    <property type="evidence" value="ECO:0007669"/>
    <property type="project" value="InterPro"/>
</dbReference>
<reference evidence="3" key="1">
    <citation type="journal article" date="2010" name="Science">
        <title>Plasticity of animal genome architecture unmasked by rapid evolution of a pelagic tunicate.</title>
        <authorList>
            <person name="Denoeud F."/>
            <person name="Henriet S."/>
            <person name="Mungpakdee S."/>
            <person name="Aury J.M."/>
            <person name="Da Silva C."/>
            <person name="Brinkmann H."/>
            <person name="Mikhaleva J."/>
            <person name="Olsen L.C."/>
            <person name="Jubin C."/>
            <person name="Canestro C."/>
            <person name="Bouquet J.M."/>
            <person name="Danks G."/>
            <person name="Poulain J."/>
            <person name="Campsteijn C."/>
            <person name="Adamski M."/>
            <person name="Cross I."/>
            <person name="Yadetie F."/>
            <person name="Muffato M."/>
            <person name="Louis A."/>
            <person name="Butcher S."/>
            <person name="Tsagkogeorga G."/>
            <person name="Konrad A."/>
            <person name="Singh S."/>
            <person name="Jensen M.F."/>
            <person name="Cong E.H."/>
            <person name="Eikeseth-Otteraa H."/>
            <person name="Noel B."/>
            <person name="Anthouard V."/>
            <person name="Porcel B.M."/>
            <person name="Kachouri-Lafond R."/>
            <person name="Nishino A."/>
            <person name="Ugolini M."/>
            <person name="Chourrout P."/>
            <person name="Nishida H."/>
            <person name="Aasland R."/>
            <person name="Huzurbazar S."/>
            <person name="Westhof E."/>
            <person name="Delsuc F."/>
            <person name="Lehrach H."/>
            <person name="Reinhardt R."/>
            <person name="Weissenbach J."/>
            <person name="Roy S.W."/>
            <person name="Artiguenave F."/>
            <person name="Postlethwait J.H."/>
            <person name="Manak J.R."/>
            <person name="Thompson E.M."/>
            <person name="Jaillon O."/>
            <person name="Du Pasquier L."/>
            <person name="Boudinot P."/>
            <person name="Liberles D.A."/>
            <person name="Volff J.N."/>
            <person name="Philippe H."/>
            <person name="Lenhard B."/>
            <person name="Roest Crollius H."/>
            <person name="Wincker P."/>
            <person name="Chourrout D."/>
        </authorList>
    </citation>
    <scope>NUCLEOTIDE SEQUENCE [LARGE SCALE GENOMIC DNA]</scope>
</reference>
<dbReference type="PROSITE" id="PS50870">
    <property type="entry name" value="AH"/>
    <property type="match status" value="1"/>
</dbReference>
<feature type="domain" description="AH" evidence="2">
    <location>
        <begin position="44"/>
        <end position="245"/>
    </location>
</feature>
<dbReference type="SMART" id="SM01015">
    <property type="entry name" value="Arfaptin"/>
    <property type="match status" value="1"/>
</dbReference>
<evidence type="ECO:0000256" key="1">
    <source>
        <dbReference type="SAM" id="MobiDB-lite"/>
    </source>
</evidence>